<dbReference type="SMART" id="SM00490">
    <property type="entry name" value="HELICc"/>
    <property type="match status" value="1"/>
</dbReference>
<keyword evidence="1" id="KW-0378">Hydrolase</keyword>
<dbReference type="Pfam" id="PF00271">
    <property type="entry name" value="Helicase_C"/>
    <property type="match status" value="1"/>
</dbReference>
<feature type="domain" description="Helicase ATP-binding" evidence="2">
    <location>
        <begin position="713"/>
        <end position="875"/>
    </location>
</feature>
<evidence type="ECO:0000259" key="2">
    <source>
        <dbReference type="PROSITE" id="PS51192"/>
    </source>
</evidence>
<dbReference type="Proteomes" id="UP000474676">
    <property type="component" value="Unassembled WGS sequence"/>
</dbReference>
<dbReference type="EMBL" id="VUMZ01000009">
    <property type="protein sequence ID" value="MST52456.1"/>
    <property type="molecule type" value="Genomic_DNA"/>
</dbReference>
<dbReference type="GO" id="GO:0016787">
    <property type="term" value="F:hydrolase activity"/>
    <property type="evidence" value="ECO:0007669"/>
    <property type="project" value="UniProtKB-KW"/>
</dbReference>
<evidence type="ECO:0000256" key="1">
    <source>
        <dbReference type="ARBA" id="ARBA00022801"/>
    </source>
</evidence>
<dbReference type="CDD" id="cd18012">
    <property type="entry name" value="DEXQc_arch_SWI2_SNF2"/>
    <property type="match status" value="1"/>
</dbReference>
<dbReference type="InterPro" id="IPR001650">
    <property type="entry name" value="Helicase_C-like"/>
</dbReference>
<dbReference type="InterPro" id="IPR049730">
    <property type="entry name" value="SNF2/RAD54-like_C"/>
</dbReference>
<evidence type="ECO:0000313" key="5">
    <source>
        <dbReference type="Proteomes" id="UP000474676"/>
    </source>
</evidence>
<dbReference type="PROSITE" id="PS51192">
    <property type="entry name" value="HELICASE_ATP_BIND_1"/>
    <property type="match status" value="1"/>
</dbReference>
<dbReference type="Pfam" id="PF08455">
    <property type="entry name" value="SNF2_assoc"/>
    <property type="match status" value="1"/>
</dbReference>
<dbReference type="GeneID" id="303115475"/>
<comment type="caution">
    <text evidence="4">The sequence shown here is derived from an EMBL/GenBank/DDBJ whole genome shotgun (WGS) entry which is preliminary data.</text>
</comment>
<dbReference type="Gene3D" id="3.40.50.300">
    <property type="entry name" value="P-loop containing nucleotide triphosphate hydrolases"/>
    <property type="match status" value="1"/>
</dbReference>
<reference evidence="4 5" key="1">
    <citation type="submission" date="2019-08" db="EMBL/GenBank/DDBJ databases">
        <title>In-depth cultivation of the pig gut microbiome towards novel bacterial diversity and tailored functional studies.</title>
        <authorList>
            <person name="Wylensek D."/>
            <person name="Hitch T.C.A."/>
            <person name="Clavel T."/>
        </authorList>
    </citation>
    <scope>NUCLEOTIDE SEQUENCE [LARGE SCALE GENOMIC DNA]</scope>
    <source>
        <strain evidence="4 5">WCA-MUC-591-APC-3H</strain>
    </source>
</reference>
<evidence type="ECO:0008006" key="6">
    <source>
        <dbReference type="Google" id="ProtNLM"/>
    </source>
</evidence>
<accession>A0A6L5Y746</accession>
<dbReference type="Gene3D" id="3.40.50.10810">
    <property type="entry name" value="Tandem AAA-ATPase domain"/>
    <property type="match status" value="1"/>
</dbReference>
<dbReference type="SMART" id="SM00487">
    <property type="entry name" value="DEXDc"/>
    <property type="match status" value="1"/>
</dbReference>
<proteinExistence type="predicted"/>
<dbReference type="InterPro" id="IPR038718">
    <property type="entry name" value="SNF2-like_sf"/>
</dbReference>
<dbReference type="InterPro" id="IPR027417">
    <property type="entry name" value="P-loop_NTPase"/>
</dbReference>
<dbReference type="SUPFAM" id="SSF52540">
    <property type="entry name" value="P-loop containing nucleoside triphosphate hydrolases"/>
    <property type="match status" value="2"/>
</dbReference>
<name>A0A6L5Y746_9FIRM</name>
<dbReference type="GO" id="GO:0005524">
    <property type="term" value="F:ATP binding"/>
    <property type="evidence" value="ECO:0007669"/>
    <property type="project" value="InterPro"/>
</dbReference>
<dbReference type="InterPro" id="IPR000330">
    <property type="entry name" value="SNF2_N"/>
</dbReference>
<dbReference type="AlphaFoldDB" id="A0A6L5Y746"/>
<feature type="domain" description="Helicase C-terminal" evidence="3">
    <location>
        <begin position="996"/>
        <end position="1145"/>
    </location>
</feature>
<protein>
    <recommendedName>
        <fullName evidence="6">Helicase</fullName>
    </recommendedName>
</protein>
<dbReference type="CDD" id="cd18793">
    <property type="entry name" value="SF2_C_SNF"/>
    <property type="match status" value="1"/>
</dbReference>
<gene>
    <name evidence="4" type="ORF">FYJ64_09080</name>
</gene>
<dbReference type="RefSeq" id="WP_154574853.1">
    <property type="nucleotide sequence ID" value="NZ_VUMZ01000009.1"/>
</dbReference>
<dbReference type="InterPro" id="IPR013663">
    <property type="entry name" value="Helicase_SWF/SNF/SWI_bac"/>
</dbReference>
<dbReference type="InterPro" id="IPR014001">
    <property type="entry name" value="Helicase_ATP-bd"/>
</dbReference>
<dbReference type="PROSITE" id="PS51194">
    <property type="entry name" value="HELICASE_CTER"/>
    <property type="match status" value="1"/>
</dbReference>
<organism evidence="4 5">
    <name type="scientific">Hornefia butyriciproducens</name>
    <dbReference type="NCBI Taxonomy" id="2652293"/>
    <lineage>
        <taxon>Bacteria</taxon>
        <taxon>Bacillati</taxon>
        <taxon>Bacillota</taxon>
        <taxon>Clostridia</taxon>
        <taxon>Peptostreptococcales</taxon>
        <taxon>Anaerovoracaceae</taxon>
        <taxon>Hornefia</taxon>
    </lineage>
</organism>
<evidence type="ECO:0000313" key="4">
    <source>
        <dbReference type="EMBL" id="MST52456.1"/>
    </source>
</evidence>
<sequence length="1159" mass="134164">MMKTVQAGAELDRMQKENEEEYFQELEESGDLKYSESQLGLDGYRYFHPETICGEAKISPSAKSKAERFVEKYDLRKHFRVNTGFLNNPIFGEMQGQIEVPHREGFPDVRLIFNRDHLHYAHCGDLSCRCYGDRDIKKHTTLCAHEAAAVLLLEEFLTTYDIGDATDSTGMRFLRGEHMEETFSENDVPDGQEPCRIIPQLSISDGRLTVSFRYGPVSGSKRPYKIKSVPEFVDKTKKREPMPFGKKWTPVLTEERLEDNSRRMYDLMRRILDEERLHAENFINRSSLYSYWGTSHFEMTFRDELPLYGRWLDEFFSIVAENAGPLDYLETDHYDYYKEKKKGKLTISPEAHRPSFLITAYHSEEGEFLGVRLTGGMGQCFYGERRAYSFGNNELAPLNIRLAKLMEPVEQAAGLEDIVMEIGRRELPEFYHKVVPQLREMTELSEPDDEEIQRYLPPEAKIFYYLDAEEDQVFGRGAALYNTRRHSLSEPLNNRPLEPYRDLDAEIRARDALEAYFPYYDEERDLFYNDREDGICQFLQDGLDRLFTIGDVRSTERFQSLGVKRTIPLNIGVSMENNLLDLKVTSDEYSEEELLDILQAYREKKKFFRLKNGNFLLLAEQENNAVAELSMMLDTMQVSLKDFVRGKMQIPAYRALYLDRMMQSMENVYADRDRHFRSLVRDFRTVEESDYEVPEALRGVLRPYQTVGYQWLRMLDHCGFGGILADDMGLGKTLQIITLLASLQGDGVSMIVTPASLVYNWREEFRRFAPELKVLTVTGTAGTRRDVIEAVNKENRDVDVLITSYDLLKRDIDAYEDAEFRFVVLDEAQYIKNARTSAARSVKLLRGQTRFALTGTPIENRLSDLWSIFDFLMPGLLFDYETFRREIETPVVRGGDEAKAEQLKRMVTPFVLRRLKQDVLKELPEKLEEIQYTSMESRQQQLYDAQVLHIRNLLAGADYQKDRFRILAELTRLRQICCDPALCFENYRKGSAKRQRCIELIRSAMEGGHKILLFSQFTSMLELLEGDLRGEGIAYYKITGATAKEKRIRMVNAFNGDDTPVFLISLKAGGTGLNLVGADIVIHYDPWWNFAAQNQATDRAHRIGQKNIVSVYKLILKDTIEERIIEMQDSKQKLSEDILGAEDISSSAIDRDELLQLLG</sequence>
<dbReference type="PANTHER" id="PTHR10799">
    <property type="entry name" value="SNF2/RAD54 HELICASE FAMILY"/>
    <property type="match status" value="1"/>
</dbReference>
<keyword evidence="5" id="KW-1185">Reference proteome</keyword>
<evidence type="ECO:0000259" key="3">
    <source>
        <dbReference type="PROSITE" id="PS51194"/>
    </source>
</evidence>
<dbReference type="Pfam" id="PF00176">
    <property type="entry name" value="SNF2-rel_dom"/>
    <property type="match status" value="1"/>
</dbReference>